<proteinExistence type="predicted"/>
<protein>
    <submittedName>
        <fullName evidence="2">DUF2490 domain-containing protein</fullName>
    </submittedName>
</protein>
<keyword evidence="1" id="KW-0732">Signal</keyword>
<comment type="caution">
    <text evidence="2">The sequence shown here is derived from an EMBL/GenBank/DDBJ whole genome shotgun (WGS) entry which is preliminary data.</text>
</comment>
<keyword evidence="3" id="KW-1185">Reference proteome</keyword>
<evidence type="ECO:0000313" key="2">
    <source>
        <dbReference type="EMBL" id="TCZ73451.1"/>
    </source>
</evidence>
<dbReference type="RefSeq" id="WP_131851181.1">
    <property type="nucleotide sequence ID" value="NZ_SKFH01000006.1"/>
</dbReference>
<accession>A0A4R4E5Y5</accession>
<dbReference type="AlphaFoldDB" id="A0A4R4E5Y5"/>
<dbReference type="Pfam" id="PF10677">
    <property type="entry name" value="DUF2490"/>
    <property type="match status" value="1"/>
</dbReference>
<evidence type="ECO:0000256" key="1">
    <source>
        <dbReference type="SAM" id="SignalP"/>
    </source>
</evidence>
<dbReference type="InterPro" id="IPR019619">
    <property type="entry name" value="DUF2490"/>
</dbReference>
<reference evidence="2 3" key="1">
    <citation type="submission" date="2019-03" db="EMBL/GenBank/DDBJ databases">
        <authorList>
            <person name="Kim M.K.M."/>
        </authorList>
    </citation>
    <scope>NUCLEOTIDE SEQUENCE [LARGE SCALE GENOMIC DNA]</scope>
    <source>
        <strain evidence="2 3">17J68-15</strain>
    </source>
</reference>
<dbReference type="Proteomes" id="UP000295164">
    <property type="component" value="Unassembled WGS sequence"/>
</dbReference>
<evidence type="ECO:0000313" key="3">
    <source>
        <dbReference type="Proteomes" id="UP000295164"/>
    </source>
</evidence>
<feature type="chain" id="PRO_5020800887" evidence="1">
    <location>
        <begin position="23"/>
        <end position="250"/>
    </location>
</feature>
<sequence>MKQTSFLAFLLACGALSAGAQAKIRTQSTQAWVGYFNQTRLSDRWGLWLEGQLRTQDDLVDGLSQSILRGGLTYYLADNTKATAGYAFVNHFPADNHPDVSQPEHRVWQQVQWHTRYRRLRTMQWFRLEERYRRRIAADGSLGEGHQFNYRARYNFLLQMPLAPEVRKGTVSLIANNEVMVNFGKEIVTNYFDQNRAFLGAAFNLNAADNIQAGYLNVFQQLGTPGRYRTLHTARLSFFHNLDLRKKNRP</sequence>
<gene>
    <name evidence="2" type="ORF">E0486_05685</name>
</gene>
<dbReference type="EMBL" id="SKFH01000006">
    <property type="protein sequence ID" value="TCZ73451.1"/>
    <property type="molecule type" value="Genomic_DNA"/>
</dbReference>
<feature type="signal peptide" evidence="1">
    <location>
        <begin position="1"/>
        <end position="22"/>
    </location>
</feature>
<dbReference type="OrthoDB" id="1118734at2"/>
<organism evidence="2 3">
    <name type="scientific">Flaviaesturariibacter aridisoli</name>
    <dbReference type="NCBI Taxonomy" id="2545761"/>
    <lineage>
        <taxon>Bacteria</taxon>
        <taxon>Pseudomonadati</taxon>
        <taxon>Bacteroidota</taxon>
        <taxon>Chitinophagia</taxon>
        <taxon>Chitinophagales</taxon>
        <taxon>Chitinophagaceae</taxon>
        <taxon>Flaviaestuariibacter</taxon>
    </lineage>
</organism>
<name>A0A4R4E5Y5_9BACT</name>